<dbReference type="AlphaFoldDB" id="A0A6A5JWW4"/>
<evidence type="ECO:0000313" key="2">
    <source>
        <dbReference type="Proteomes" id="UP000800040"/>
    </source>
</evidence>
<sequence>DSKLDWQIESDKMSAIYRAGIITLLATSARNSQEGCGAIKAKFLPVKRF</sequence>
<name>A0A6A5JWW4_9PLEO</name>
<organism evidence="1 2">
    <name type="scientific">Decorospora gaudefroyi</name>
    <dbReference type="NCBI Taxonomy" id="184978"/>
    <lineage>
        <taxon>Eukaryota</taxon>
        <taxon>Fungi</taxon>
        <taxon>Dikarya</taxon>
        <taxon>Ascomycota</taxon>
        <taxon>Pezizomycotina</taxon>
        <taxon>Dothideomycetes</taxon>
        <taxon>Pleosporomycetidae</taxon>
        <taxon>Pleosporales</taxon>
        <taxon>Pleosporineae</taxon>
        <taxon>Pleosporaceae</taxon>
        <taxon>Decorospora</taxon>
    </lineage>
</organism>
<dbReference type="EMBL" id="ML975697">
    <property type="protein sequence ID" value="KAF1828076.1"/>
    <property type="molecule type" value="Genomic_DNA"/>
</dbReference>
<dbReference type="Proteomes" id="UP000800040">
    <property type="component" value="Unassembled WGS sequence"/>
</dbReference>
<keyword evidence="2" id="KW-1185">Reference proteome</keyword>
<reference evidence="1" key="1">
    <citation type="submission" date="2020-01" db="EMBL/GenBank/DDBJ databases">
        <authorList>
            <consortium name="DOE Joint Genome Institute"/>
            <person name="Haridas S."/>
            <person name="Albert R."/>
            <person name="Binder M."/>
            <person name="Bloem J."/>
            <person name="Labutti K."/>
            <person name="Salamov A."/>
            <person name="Andreopoulos B."/>
            <person name="Baker S.E."/>
            <person name="Barry K."/>
            <person name="Bills G."/>
            <person name="Bluhm B.H."/>
            <person name="Cannon C."/>
            <person name="Castanera R."/>
            <person name="Culley D.E."/>
            <person name="Daum C."/>
            <person name="Ezra D."/>
            <person name="Gonzalez J.B."/>
            <person name="Henrissat B."/>
            <person name="Kuo A."/>
            <person name="Liang C."/>
            <person name="Lipzen A."/>
            <person name="Lutzoni F."/>
            <person name="Magnuson J."/>
            <person name="Mondo S."/>
            <person name="Nolan M."/>
            <person name="Ohm R."/>
            <person name="Pangilinan J."/>
            <person name="Park H.-J."/>
            <person name="Ramirez L."/>
            <person name="Alfaro M."/>
            <person name="Sun H."/>
            <person name="Tritt A."/>
            <person name="Yoshinaga Y."/>
            <person name="Zwiers L.-H."/>
            <person name="Turgeon B.G."/>
            <person name="Goodwin S.B."/>
            <person name="Spatafora J.W."/>
            <person name="Crous P.W."/>
            <person name="Grigoriev I.V."/>
        </authorList>
    </citation>
    <scope>NUCLEOTIDE SEQUENCE</scope>
    <source>
        <strain evidence="1">P77</strain>
    </source>
</reference>
<evidence type="ECO:0000313" key="1">
    <source>
        <dbReference type="EMBL" id="KAF1828076.1"/>
    </source>
</evidence>
<feature type="non-terminal residue" evidence="1">
    <location>
        <position position="1"/>
    </location>
</feature>
<gene>
    <name evidence="1" type="ORF">BDW02DRAFT_513331</name>
</gene>
<protein>
    <submittedName>
        <fullName evidence="1">Uncharacterized protein</fullName>
    </submittedName>
</protein>
<accession>A0A6A5JWW4</accession>
<proteinExistence type="predicted"/>